<accession>A0AAN4Z1Q7</accession>
<reference evidence="1" key="1">
    <citation type="submission" date="2023-04" db="EMBL/GenBank/DDBJ databases">
        <title>Aspergillus oryzae NBRC 4228.</title>
        <authorList>
            <person name="Ichikawa N."/>
            <person name="Sato H."/>
            <person name="Tonouchi N."/>
        </authorList>
    </citation>
    <scope>NUCLEOTIDE SEQUENCE</scope>
    <source>
        <strain evidence="1">NBRC 4228</strain>
    </source>
</reference>
<proteinExistence type="predicted"/>
<evidence type="ECO:0000313" key="2">
    <source>
        <dbReference type="Proteomes" id="UP001165205"/>
    </source>
</evidence>
<dbReference type="Proteomes" id="UP001165205">
    <property type="component" value="Unassembled WGS sequence"/>
</dbReference>
<sequence length="110" mass="12734">MVLPVNVDLEMKEIEQYLQESPASGECDAGVNENGLLQSCTFGSLCPNTKMGGHNDYPYFYCAQEYHHELRLRKRRLAHREALLEFYWSSQGKSDSHQFLKESGLITQYR</sequence>
<dbReference type="EMBL" id="BSYA01000360">
    <property type="protein sequence ID" value="GMG38899.1"/>
    <property type="molecule type" value="Genomic_DNA"/>
</dbReference>
<name>A0AAN4Z1Q7_ASPOZ</name>
<dbReference type="AlphaFoldDB" id="A0AAN4Z1Q7"/>
<organism evidence="1 2">
    <name type="scientific">Aspergillus oryzae</name>
    <name type="common">Yellow koji mold</name>
    <dbReference type="NCBI Taxonomy" id="5062"/>
    <lineage>
        <taxon>Eukaryota</taxon>
        <taxon>Fungi</taxon>
        <taxon>Dikarya</taxon>
        <taxon>Ascomycota</taxon>
        <taxon>Pezizomycotina</taxon>
        <taxon>Eurotiomycetes</taxon>
        <taxon>Eurotiomycetidae</taxon>
        <taxon>Eurotiales</taxon>
        <taxon>Aspergillaceae</taxon>
        <taxon>Aspergillus</taxon>
        <taxon>Aspergillus subgen. Circumdati</taxon>
    </lineage>
</organism>
<gene>
    <name evidence="1" type="ORF">Aory04_001348000</name>
</gene>
<evidence type="ECO:0000313" key="1">
    <source>
        <dbReference type="EMBL" id="GMG38899.1"/>
    </source>
</evidence>
<protein>
    <submittedName>
        <fullName evidence="1">Unnamed protein product</fullName>
    </submittedName>
</protein>
<comment type="caution">
    <text evidence="1">The sequence shown here is derived from an EMBL/GenBank/DDBJ whole genome shotgun (WGS) entry which is preliminary data.</text>
</comment>